<dbReference type="GO" id="GO:0006207">
    <property type="term" value="P:'de novo' pyrimidine nucleobase biosynthetic process"/>
    <property type="evidence" value="ECO:0007669"/>
    <property type="project" value="InterPro"/>
</dbReference>
<dbReference type="Pfam" id="PF01261">
    <property type="entry name" value="AP_endonuc_2"/>
    <property type="match status" value="1"/>
</dbReference>
<dbReference type="InterPro" id="IPR013022">
    <property type="entry name" value="Xyl_isomerase-like_TIM-brl"/>
</dbReference>
<name>A0A7H4PFK5_9ENTR</name>
<evidence type="ECO:0000256" key="7">
    <source>
        <dbReference type="ARBA" id="ARBA00080293"/>
    </source>
</evidence>
<evidence type="ECO:0000256" key="3">
    <source>
        <dbReference type="ARBA" id="ARBA00023277"/>
    </source>
</evidence>
<dbReference type="InterPro" id="IPR001754">
    <property type="entry name" value="OMPdeCOase_dom"/>
</dbReference>
<organism evidence="9 10">
    <name type="scientific">Klebsiella michiganensis</name>
    <dbReference type="NCBI Taxonomy" id="1134687"/>
    <lineage>
        <taxon>Bacteria</taxon>
        <taxon>Pseudomonadati</taxon>
        <taxon>Pseudomonadota</taxon>
        <taxon>Gammaproteobacteria</taxon>
        <taxon>Enterobacterales</taxon>
        <taxon>Enterobacteriaceae</taxon>
        <taxon>Klebsiella/Raoultella group</taxon>
        <taxon>Klebsiella</taxon>
    </lineage>
</organism>
<dbReference type="GO" id="GO:0033982">
    <property type="term" value="F:3-dehydro-L-gulonate-6-phosphate decarboxylase activity"/>
    <property type="evidence" value="ECO:0007669"/>
    <property type="project" value="UniProtKB-EC"/>
</dbReference>
<dbReference type="FunFam" id="3.20.20.70:FF:000022">
    <property type="entry name" value="3-keto-L-gulonate-6-phosphate decarboxylase UlaD"/>
    <property type="match status" value="1"/>
</dbReference>
<dbReference type="GO" id="GO:0019854">
    <property type="term" value="P:L-ascorbic acid catabolic process"/>
    <property type="evidence" value="ECO:0007669"/>
    <property type="project" value="TreeGrafter"/>
</dbReference>
<feature type="domain" description="Orotidine 5'-phosphate decarboxylase" evidence="8">
    <location>
        <begin position="5"/>
        <end position="212"/>
    </location>
</feature>
<dbReference type="EC" id="4.1.1.85" evidence="6"/>
<dbReference type="Proteomes" id="UP000254863">
    <property type="component" value="Unassembled WGS sequence"/>
</dbReference>
<dbReference type="EMBL" id="UGMS01000002">
    <property type="protein sequence ID" value="STW66682.1"/>
    <property type="molecule type" value="Genomic_DNA"/>
</dbReference>
<accession>A0A7H4PFK5</accession>
<dbReference type="PANTHER" id="PTHR35039:SF3">
    <property type="entry name" value="3-KETO-L-GULONATE-6-PHOSPHATE DECARBOXYLASE SGBH-RELATED"/>
    <property type="match status" value="1"/>
</dbReference>
<keyword evidence="3" id="KW-0119">Carbohydrate metabolism</keyword>
<dbReference type="InterPro" id="IPR011060">
    <property type="entry name" value="RibuloseP-bd_barrel"/>
</dbReference>
<dbReference type="GO" id="GO:0004590">
    <property type="term" value="F:orotidine-5'-phosphate decarboxylase activity"/>
    <property type="evidence" value="ECO:0007669"/>
    <property type="project" value="InterPro"/>
</dbReference>
<dbReference type="InterPro" id="IPR013785">
    <property type="entry name" value="Aldolase_TIM"/>
</dbReference>
<comment type="similarity">
    <text evidence="5">Belongs to the HPS/KGPDC family. KGPDC subfamily.</text>
</comment>
<dbReference type="InterPro" id="IPR041710">
    <property type="entry name" value="HPS/KGPDC"/>
</dbReference>
<evidence type="ECO:0000256" key="1">
    <source>
        <dbReference type="ARBA" id="ARBA00022793"/>
    </source>
</evidence>
<dbReference type="SUPFAM" id="SSF51658">
    <property type="entry name" value="Xylose isomerase-like"/>
    <property type="match status" value="1"/>
</dbReference>
<reference evidence="9 10" key="1">
    <citation type="submission" date="2018-06" db="EMBL/GenBank/DDBJ databases">
        <authorList>
            <consortium name="Pathogen Informatics"/>
            <person name="Doyle S."/>
        </authorList>
    </citation>
    <scope>NUCLEOTIDE SEQUENCE [LARGE SCALE GENOMIC DNA]</scope>
    <source>
        <strain evidence="9 10">NCTC11685</strain>
    </source>
</reference>
<dbReference type="Gene3D" id="3.20.20.70">
    <property type="entry name" value="Aldolase class I"/>
    <property type="match status" value="1"/>
</dbReference>
<dbReference type="SUPFAM" id="SSF51366">
    <property type="entry name" value="Ribulose-phoshate binding barrel"/>
    <property type="match status" value="1"/>
</dbReference>
<evidence type="ECO:0000256" key="2">
    <source>
        <dbReference type="ARBA" id="ARBA00023239"/>
    </source>
</evidence>
<sequence length="317" mass="34753">MSRPLLQLALDHTSLQAAQRDVALLQDHVDIVEAGTILCLTEGLNAVTALRAQCPQKIIVADWKVADAGETLAQQAFGAGANWMTIICAAPLATVEKGHAVAQACGGEIQMELFGNWTLDDARAWYRTGVHQAIYHRGRDAQASGQQWGEADLARMKSALRHLALSYRSPAGLPRPICRCSRISTSKRLLPGARWQALPIRHGLPPNSTRKSTLSGENSMRNHPLGIYEKALAKDLSWPERLVLAKSCGFDFVEMSVDETDERLSRLEWTSAQRASLVSAMLETGVAIPSMCLSAHRRFPFGSRDEAVRERAAGDYD</sequence>
<evidence type="ECO:0000256" key="6">
    <source>
        <dbReference type="ARBA" id="ARBA00066421"/>
    </source>
</evidence>
<evidence type="ECO:0000313" key="10">
    <source>
        <dbReference type="Proteomes" id="UP000254863"/>
    </source>
</evidence>
<dbReference type="PANTHER" id="PTHR35039">
    <property type="entry name" value="3-KETO-L-GULONATE-6-PHOSPHATE DECARBOXYLASE SGBH-RELATED"/>
    <property type="match status" value="1"/>
</dbReference>
<dbReference type="Gene3D" id="3.20.20.150">
    <property type="entry name" value="Divalent-metal-dependent TIM barrel enzymes"/>
    <property type="match status" value="1"/>
</dbReference>
<dbReference type="AlphaFoldDB" id="A0A7H4PFK5"/>
<evidence type="ECO:0000313" key="9">
    <source>
        <dbReference type="EMBL" id="STW66682.1"/>
    </source>
</evidence>
<keyword evidence="1" id="KW-0210">Decarboxylase</keyword>
<evidence type="ECO:0000256" key="5">
    <source>
        <dbReference type="ARBA" id="ARBA00061676"/>
    </source>
</evidence>
<comment type="caution">
    <text evidence="9">The sequence shown here is derived from an EMBL/GenBank/DDBJ whole genome shotgun (WGS) entry which is preliminary data.</text>
</comment>
<proteinExistence type="inferred from homology"/>
<evidence type="ECO:0000259" key="8">
    <source>
        <dbReference type="SMART" id="SM00934"/>
    </source>
</evidence>
<protein>
    <recommendedName>
        <fullName evidence="7">3-dehydro-L-gulonate-6-phosphate decarboxylase</fullName>
        <ecNumber evidence="6">4.1.1.85</ecNumber>
    </recommendedName>
    <alternativeName>
        <fullName evidence="7">3-dehydro-L-gulonate-6-phosphate decarboxylase</fullName>
    </alternativeName>
</protein>
<evidence type="ECO:0000256" key="4">
    <source>
        <dbReference type="ARBA" id="ARBA00050573"/>
    </source>
</evidence>
<dbReference type="SMART" id="SM00934">
    <property type="entry name" value="OMPdecase"/>
    <property type="match status" value="1"/>
</dbReference>
<keyword evidence="2 9" id="KW-0456">Lyase</keyword>
<dbReference type="Pfam" id="PF00215">
    <property type="entry name" value="OMPdecase"/>
    <property type="match status" value="1"/>
</dbReference>
<comment type="catalytic activity">
    <reaction evidence="4">
        <text>3-dehydro-L-gulonate 6-phosphate + H(+) = L-xylulose 5-phosphate + CO2</text>
        <dbReference type="Rhea" id="RHEA:14353"/>
        <dbReference type="ChEBI" id="CHEBI:15378"/>
        <dbReference type="ChEBI" id="CHEBI:16526"/>
        <dbReference type="ChEBI" id="CHEBI:57829"/>
        <dbReference type="ChEBI" id="CHEBI:58774"/>
        <dbReference type="EC" id="4.1.1.85"/>
    </reaction>
    <physiologicalReaction direction="left-to-right" evidence="4">
        <dbReference type="Rhea" id="RHEA:14354"/>
    </physiologicalReaction>
</comment>
<dbReference type="NCBIfam" id="NF009831">
    <property type="entry name" value="PRK13305.1"/>
    <property type="match status" value="1"/>
</dbReference>
<dbReference type="InterPro" id="IPR036237">
    <property type="entry name" value="Xyl_isomerase-like_sf"/>
</dbReference>
<dbReference type="CDD" id="cd04726">
    <property type="entry name" value="KGPDC_HPS"/>
    <property type="match status" value="1"/>
</dbReference>
<gene>
    <name evidence="9" type="primary">sgbH</name>
    <name evidence="9" type="ORF">NCTC11685_04436</name>
</gene>